<dbReference type="Pfam" id="PF01532">
    <property type="entry name" value="Glyco_hydro_47"/>
    <property type="match status" value="1"/>
</dbReference>
<keyword evidence="4" id="KW-0325">Glycoprotein</keyword>
<dbReference type="InterPro" id="IPR044674">
    <property type="entry name" value="EDEM1/2/3"/>
</dbReference>
<dbReference type="InterPro" id="IPR012341">
    <property type="entry name" value="6hp_glycosidase-like_sf"/>
</dbReference>
<dbReference type="OrthoDB" id="8118055at2759"/>
<feature type="binding site" evidence="6">
    <location>
        <position position="542"/>
    </location>
    <ligand>
        <name>Ca(2+)</name>
        <dbReference type="ChEBI" id="CHEBI:29108"/>
    </ligand>
</feature>
<feature type="chain" id="PRO_5012003979" description="alpha-1,2-Mannosidase" evidence="8">
    <location>
        <begin position="24"/>
        <end position="918"/>
    </location>
</feature>
<dbReference type="EC" id="3.2.1.-" evidence="7"/>
<keyword evidence="6" id="KW-0479">Metal-binding</keyword>
<organism evidence="9 10">
    <name type="scientific">Pichia membranifaciens</name>
    <dbReference type="NCBI Taxonomy" id="4926"/>
    <lineage>
        <taxon>Eukaryota</taxon>
        <taxon>Fungi</taxon>
        <taxon>Dikarya</taxon>
        <taxon>Ascomycota</taxon>
        <taxon>Saccharomycotina</taxon>
        <taxon>Pichiomycetes</taxon>
        <taxon>Pichiales</taxon>
        <taxon>Pichiaceae</taxon>
        <taxon>Pichia</taxon>
    </lineage>
</organism>
<keyword evidence="3" id="KW-0256">Endoplasmic reticulum</keyword>
<dbReference type="GO" id="GO:0005975">
    <property type="term" value="P:carbohydrate metabolic process"/>
    <property type="evidence" value="ECO:0007669"/>
    <property type="project" value="InterPro"/>
</dbReference>
<comment type="caution">
    <text evidence="9">The sequence shown here is derived from an EMBL/GenBank/DDBJ whole genome shotgun (WGS) entry which is preliminary data.</text>
</comment>
<evidence type="ECO:0000256" key="3">
    <source>
        <dbReference type="ARBA" id="ARBA00022824"/>
    </source>
</evidence>
<proteinExistence type="inferred from homology"/>
<evidence type="ECO:0000313" key="10">
    <source>
        <dbReference type="Proteomes" id="UP000186136"/>
    </source>
</evidence>
<comment type="similarity">
    <text evidence="2 7">Belongs to the glycosyl hydrolase 47 family.</text>
</comment>
<feature type="active site" description="Proton donor" evidence="5">
    <location>
        <position position="154"/>
    </location>
</feature>
<keyword evidence="10" id="KW-1185">Reference proteome</keyword>
<reference evidence="9 10" key="1">
    <citation type="submission" date="2016-08" db="EMBL/GenBank/DDBJ databases">
        <title>Whole genome shotgun sequence of Pichia membranifaciens KS47-1.</title>
        <authorList>
            <person name="Konishi M."/>
            <person name="Ishida M."/>
            <person name="Arakawa T."/>
            <person name="Kato Y."/>
            <person name="Horiuchi J."/>
        </authorList>
    </citation>
    <scope>NUCLEOTIDE SEQUENCE [LARGE SCALE GENOMIC DNA]</scope>
    <source>
        <strain evidence="9 10">KS47-1</strain>
    </source>
</reference>
<feature type="signal peptide" evidence="8">
    <location>
        <begin position="1"/>
        <end position="23"/>
    </location>
</feature>
<dbReference type="GO" id="GO:0044322">
    <property type="term" value="C:endoplasmic reticulum quality control compartment"/>
    <property type="evidence" value="ECO:0007669"/>
    <property type="project" value="GOC"/>
</dbReference>
<evidence type="ECO:0000256" key="5">
    <source>
        <dbReference type="PIRSR" id="PIRSR601382-1"/>
    </source>
</evidence>
<dbReference type="InterPro" id="IPR001382">
    <property type="entry name" value="Glyco_hydro_47"/>
</dbReference>
<dbReference type="EMBL" id="BDGI01000135">
    <property type="protein sequence ID" value="GAV29753.1"/>
    <property type="molecule type" value="Genomic_DNA"/>
</dbReference>
<keyword evidence="6" id="KW-0106">Calcium</keyword>
<keyword evidence="8" id="KW-0732">Signal</keyword>
<keyword evidence="7" id="KW-0326">Glycosidase</keyword>
<evidence type="ECO:0000256" key="7">
    <source>
        <dbReference type="RuleBase" id="RU361193"/>
    </source>
</evidence>
<dbReference type="PANTHER" id="PTHR45679">
    <property type="entry name" value="ER DEGRADATION-ENHANCING ALPHA-MANNOSIDASE-LIKE PROTEIN 2"/>
    <property type="match status" value="1"/>
</dbReference>
<feature type="active site" description="Proton donor" evidence="5">
    <location>
        <position position="405"/>
    </location>
</feature>
<dbReference type="Proteomes" id="UP000186136">
    <property type="component" value="Unassembled WGS sequence"/>
</dbReference>
<dbReference type="InterPro" id="IPR036026">
    <property type="entry name" value="Seven-hairpin_glycosidases"/>
</dbReference>
<dbReference type="PANTHER" id="PTHR45679:SF5">
    <property type="entry name" value="ER DEGRADATION-ENHANCING ALPHA-MANNOSIDASE-LIKE PROTEIN 1"/>
    <property type="match status" value="1"/>
</dbReference>
<dbReference type="GO" id="GO:0036503">
    <property type="term" value="P:ERAD pathway"/>
    <property type="evidence" value="ECO:0007669"/>
    <property type="project" value="UniProtKB-ARBA"/>
</dbReference>
<dbReference type="GO" id="GO:0005509">
    <property type="term" value="F:calcium ion binding"/>
    <property type="evidence" value="ECO:0007669"/>
    <property type="project" value="InterPro"/>
</dbReference>
<evidence type="ECO:0000256" key="8">
    <source>
        <dbReference type="SAM" id="SignalP"/>
    </source>
</evidence>
<comment type="subcellular location">
    <subcellularLocation>
        <location evidence="1">Endoplasmic reticulum</location>
    </subcellularLocation>
</comment>
<feature type="active site" evidence="5">
    <location>
        <position position="311"/>
    </location>
</feature>
<dbReference type="GO" id="GO:1904380">
    <property type="term" value="P:endoplasmic reticulum mannose trimming"/>
    <property type="evidence" value="ECO:0007669"/>
    <property type="project" value="InterPro"/>
</dbReference>
<dbReference type="AlphaFoldDB" id="A0A1Q2YK58"/>
<sequence length="918" mass="105829">MNLSDAWLRLVLLLSIFSQHVLAKSQADSPFEKYSYRSNFTDKELFHSTFTKDHLQKLKAETKALFNYAWDKYMDFGYPFDEVSPLTCKPNKRDMWDEFNTVKNDAMGNFSITFFDAMDTFIIMGDRDKFHESVSTIKKTYTDFAIDSTIQIFETNIRLLGSLLTAHLYAIDPRRGLVIPEYDGFLLKLAYDLGKRLVLSFSHTEDNYKFEGDDVLKYFVFSYPRTNLLHGTKDVPYGLKYEQCTAGVTSLTLEFSLLSRLTNDTLFEDVSRRAVTDFWGRRTKFDLIPMAFDTYLRTFTDSITGIGASIDSFYEYALKYSILFDDDFFYEIWQESYKALLTHSQNKIGIFTNLNVNNGLGATEWIDSLGAFFPGLQVLAGDVSNSIELHRIFFKLWNNYGAIPERWNFMPLRSEGYFQHLGRPYKDGDLIEGLDIDSTNEVLTKNSVGLEWYPLRPELIESTYHLYTATKDPFYLRLGEDFLERFREHYIAPCGFSGSLDILNDRRQDRQESFVLSETLKYLYLLFDVDNAVQQGNMVFTTEGHPLWFDKKLWNFDPIKKLDLEEMNIYNKTETANPGFLGRLLQPRRFYLNKEFDELRTVFYEDANKVNPILYRISDMYALQRSETGELAANDYGKFMRVNKTDYDQLRKYEKTRLAFLNASLRDSGDLELDEDFLGLGTCDIINRQSMKLKTSPVQSGVLKDSPEFYRLDWEYSMTLRKPTYLADREPLELDPHFYQRYVGSVSGAGGAICRAEQTTREWEALMSSDDTFSVAPIYKFRGRRLDGERASARMASRSNHKRLVPREGDIFLAELEGLRLRLEELAVGDLDSRGHIISQASYDEMVAAILRSGKGSNNAGEVHSVVRLTKLNGLQIGSDTLVWVYAGSQLLNNSNSVATVGRHLVLNGQVVTNVLVQ</sequence>
<feature type="active site" evidence="5">
    <location>
        <position position="458"/>
    </location>
</feature>
<evidence type="ECO:0000256" key="6">
    <source>
        <dbReference type="PIRSR" id="PIRSR601382-2"/>
    </source>
</evidence>
<evidence type="ECO:0000256" key="2">
    <source>
        <dbReference type="ARBA" id="ARBA00007658"/>
    </source>
</evidence>
<evidence type="ECO:0000313" key="9">
    <source>
        <dbReference type="EMBL" id="GAV29753.1"/>
    </source>
</evidence>
<comment type="cofactor">
    <cofactor evidence="6">
        <name>Ca(2+)</name>
        <dbReference type="ChEBI" id="CHEBI:29108"/>
    </cofactor>
</comment>
<protein>
    <recommendedName>
        <fullName evidence="7">alpha-1,2-Mannosidase</fullName>
        <ecNumber evidence="7">3.2.1.-</ecNumber>
    </recommendedName>
</protein>
<dbReference type="Gene3D" id="1.50.10.10">
    <property type="match status" value="1"/>
</dbReference>
<evidence type="ECO:0000256" key="1">
    <source>
        <dbReference type="ARBA" id="ARBA00004240"/>
    </source>
</evidence>
<dbReference type="GO" id="GO:0004571">
    <property type="term" value="F:mannosyl-oligosaccharide 1,2-alpha-mannosidase activity"/>
    <property type="evidence" value="ECO:0007669"/>
    <property type="project" value="InterPro"/>
</dbReference>
<evidence type="ECO:0000256" key="4">
    <source>
        <dbReference type="ARBA" id="ARBA00023180"/>
    </source>
</evidence>
<dbReference type="SUPFAM" id="SSF48225">
    <property type="entry name" value="Seven-hairpin glycosidases"/>
    <property type="match status" value="1"/>
</dbReference>
<gene>
    <name evidence="9" type="ORF">PMKS-003255</name>
</gene>
<dbReference type="GO" id="GO:0016020">
    <property type="term" value="C:membrane"/>
    <property type="evidence" value="ECO:0007669"/>
    <property type="project" value="InterPro"/>
</dbReference>
<name>A0A1Q2YK58_9ASCO</name>
<dbReference type="PRINTS" id="PR00747">
    <property type="entry name" value="GLYHDRLASE47"/>
</dbReference>
<keyword evidence="7" id="KW-0378">Hydrolase</keyword>
<accession>A0A1Q2YK58</accession>